<evidence type="ECO:0000313" key="4">
    <source>
        <dbReference type="Proteomes" id="UP000231586"/>
    </source>
</evidence>
<dbReference type="RefSeq" id="WP_100350790.1">
    <property type="nucleotide sequence ID" value="NZ_PGTZ01000010.1"/>
</dbReference>
<keyword evidence="2" id="KW-0812">Transmembrane</keyword>
<name>A0A2M8W768_9MICO</name>
<feature type="compositionally biased region" description="Pro residues" evidence="1">
    <location>
        <begin position="125"/>
        <end position="140"/>
    </location>
</feature>
<organism evidence="3 4">
    <name type="scientific">Luteimicrobium subarcticum</name>
    <dbReference type="NCBI Taxonomy" id="620910"/>
    <lineage>
        <taxon>Bacteria</taxon>
        <taxon>Bacillati</taxon>
        <taxon>Actinomycetota</taxon>
        <taxon>Actinomycetes</taxon>
        <taxon>Micrococcales</taxon>
        <taxon>Luteimicrobium</taxon>
    </lineage>
</organism>
<evidence type="ECO:0000256" key="2">
    <source>
        <dbReference type="SAM" id="Phobius"/>
    </source>
</evidence>
<dbReference type="OrthoDB" id="6001663at2"/>
<dbReference type="AlphaFoldDB" id="A0A2M8W768"/>
<feature type="transmembrane region" description="Helical" evidence="2">
    <location>
        <begin position="25"/>
        <end position="44"/>
    </location>
</feature>
<proteinExistence type="predicted"/>
<gene>
    <name evidence="3" type="ORF">CLV34_2694</name>
</gene>
<dbReference type="Proteomes" id="UP000231586">
    <property type="component" value="Unassembled WGS sequence"/>
</dbReference>
<protein>
    <submittedName>
        <fullName evidence="3">Uncharacterized protein</fullName>
    </submittedName>
</protein>
<evidence type="ECO:0000313" key="3">
    <source>
        <dbReference type="EMBL" id="PJI86771.1"/>
    </source>
</evidence>
<keyword evidence="2" id="KW-0472">Membrane</keyword>
<sequence>MTAASLLLGHPVVLASSSDTTSDGSPAFVVILALAVGIGFYWGFARYYRNANARFRFEDTTTTTVSNVQGQDERTGHRTGLRSSSMDGSNDDDVTARVPLRVTWPRASQLPGPLAAEVGGGRPPADQPPPDEPPSDPPPV</sequence>
<keyword evidence="4" id="KW-1185">Reference proteome</keyword>
<accession>A0A2M8W768</accession>
<dbReference type="EMBL" id="PGTZ01000010">
    <property type="protein sequence ID" value="PJI86771.1"/>
    <property type="molecule type" value="Genomic_DNA"/>
</dbReference>
<evidence type="ECO:0000256" key="1">
    <source>
        <dbReference type="SAM" id="MobiDB-lite"/>
    </source>
</evidence>
<feature type="region of interest" description="Disordered" evidence="1">
    <location>
        <begin position="62"/>
        <end position="140"/>
    </location>
</feature>
<comment type="caution">
    <text evidence="3">The sequence shown here is derived from an EMBL/GenBank/DDBJ whole genome shotgun (WGS) entry which is preliminary data.</text>
</comment>
<keyword evidence="2" id="KW-1133">Transmembrane helix</keyword>
<reference evidence="3 4" key="1">
    <citation type="submission" date="2017-11" db="EMBL/GenBank/DDBJ databases">
        <title>Genomic Encyclopedia of Archaeal and Bacterial Type Strains, Phase II (KMG-II): From Individual Species to Whole Genera.</title>
        <authorList>
            <person name="Goeker M."/>
        </authorList>
    </citation>
    <scope>NUCLEOTIDE SEQUENCE [LARGE SCALE GENOMIC DNA]</scope>
    <source>
        <strain evidence="3 4">DSM 22413</strain>
    </source>
</reference>